<dbReference type="PANTHER" id="PTHR32322:SF2">
    <property type="entry name" value="EAMA DOMAIN-CONTAINING PROTEIN"/>
    <property type="match status" value="1"/>
</dbReference>
<accession>A0A4Y8X0V2</accession>
<feature type="transmembrane region" description="Helical" evidence="6">
    <location>
        <begin position="61"/>
        <end position="82"/>
    </location>
</feature>
<feature type="transmembrane region" description="Helical" evidence="6">
    <location>
        <begin position="139"/>
        <end position="164"/>
    </location>
</feature>
<evidence type="ECO:0000313" key="7">
    <source>
        <dbReference type="EMBL" id="MBB4883609.1"/>
    </source>
</evidence>
<feature type="transmembrane region" description="Helical" evidence="6">
    <location>
        <begin position="115"/>
        <end position="133"/>
    </location>
</feature>
<comment type="caution">
    <text evidence="7">The sequence shown here is derived from an EMBL/GenBank/DDBJ whole genome shotgun (WGS) entry which is preliminary data.</text>
</comment>
<gene>
    <name evidence="7" type="ORF">BJ976_001960</name>
</gene>
<evidence type="ECO:0000256" key="5">
    <source>
        <dbReference type="ARBA" id="ARBA00023136"/>
    </source>
</evidence>
<feature type="transmembrane region" description="Helical" evidence="6">
    <location>
        <begin position="88"/>
        <end position="108"/>
    </location>
</feature>
<evidence type="ECO:0000313" key="8">
    <source>
        <dbReference type="Proteomes" id="UP000560081"/>
    </source>
</evidence>
<dbReference type="Pfam" id="PF00892">
    <property type="entry name" value="EamA"/>
    <property type="match status" value="1"/>
</dbReference>
<dbReference type="OrthoDB" id="9815120at2"/>
<proteinExistence type="inferred from homology"/>
<keyword evidence="3 6" id="KW-0812">Transmembrane</keyword>
<dbReference type="InterPro" id="IPR000620">
    <property type="entry name" value="EamA_dom"/>
</dbReference>
<feature type="transmembrane region" description="Helical" evidence="6">
    <location>
        <begin position="176"/>
        <end position="195"/>
    </location>
</feature>
<protein>
    <submittedName>
        <fullName evidence="7">Inner membrane transporter RhtA</fullName>
    </submittedName>
</protein>
<sequence>MPLVLLVLVSLLSQQLGASVAGLLFDDVGSAGMVALRIVFSAAVLLAVTRPSRATLAGLGRPGWAAVVGLGAAMTGMNLMIYEAFARIPQGVAVTFEVLGPLALSVLARPSWRSGLWAAIALAGIAVLGRDGFSPESGIHAAGLDPVGVALALGAAACWAGYIVLSRRAGTHLPGVQGLALAAAAGSLLAVPVGVGTAGTALADPVVLAVGLAVALLSTAVPYGIEMQVLRRMPTALFSLLTCLSPVAAALTAWAVRGQELGGPDLAGMALVIAACAAAVWTGRERPVRGAGSGLGGRGALSGR</sequence>
<evidence type="ECO:0000256" key="4">
    <source>
        <dbReference type="ARBA" id="ARBA00022989"/>
    </source>
</evidence>
<evidence type="ECO:0000256" key="3">
    <source>
        <dbReference type="ARBA" id="ARBA00022692"/>
    </source>
</evidence>
<dbReference type="SUPFAM" id="SSF103481">
    <property type="entry name" value="Multidrug resistance efflux transporter EmrE"/>
    <property type="match status" value="1"/>
</dbReference>
<dbReference type="PANTHER" id="PTHR32322">
    <property type="entry name" value="INNER MEMBRANE TRANSPORTER"/>
    <property type="match status" value="1"/>
</dbReference>
<comment type="similarity">
    <text evidence="2">Belongs to the EamA transporter family.</text>
</comment>
<dbReference type="EMBL" id="JACHMC010000001">
    <property type="protein sequence ID" value="MBB4883609.1"/>
    <property type="molecule type" value="Genomic_DNA"/>
</dbReference>
<dbReference type="Proteomes" id="UP000560081">
    <property type="component" value="Unassembled WGS sequence"/>
</dbReference>
<dbReference type="AlphaFoldDB" id="A0A4Y8X0V2"/>
<name>A0A4Y8X0V2_9MICC</name>
<dbReference type="InterPro" id="IPR050638">
    <property type="entry name" value="AA-Vitamin_Transporters"/>
</dbReference>
<evidence type="ECO:0000256" key="2">
    <source>
        <dbReference type="ARBA" id="ARBA00007362"/>
    </source>
</evidence>
<keyword evidence="4 6" id="KW-1133">Transmembrane helix</keyword>
<organism evidence="7 8">
    <name type="scientific">Micrococcus flavus</name>
    <dbReference type="NCBI Taxonomy" id="384602"/>
    <lineage>
        <taxon>Bacteria</taxon>
        <taxon>Bacillati</taxon>
        <taxon>Actinomycetota</taxon>
        <taxon>Actinomycetes</taxon>
        <taxon>Micrococcales</taxon>
        <taxon>Micrococcaceae</taxon>
        <taxon>Micrococcus</taxon>
    </lineage>
</organism>
<feature type="transmembrane region" description="Helical" evidence="6">
    <location>
        <begin position="262"/>
        <end position="281"/>
    </location>
</feature>
<evidence type="ECO:0000256" key="6">
    <source>
        <dbReference type="SAM" id="Phobius"/>
    </source>
</evidence>
<reference evidence="7 8" key="1">
    <citation type="submission" date="2020-08" db="EMBL/GenBank/DDBJ databases">
        <title>Sequencing the genomes of 1000 actinobacteria strains.</title>
        <authorList>
            <person name="Klenk H.-P."/>
        </authorList>
    </citation>
    <scope>NUCLEOTIDE SEQUENCE [LARGE SCALE GENOMIC DNA]</scope>
    <source>
        <strain evidence="7 8">DSM 19079</strain>
    </source>
</reference>
<feature type="transmembrane region" description="Helical" evidence="6">
    <location>
        <begin position="237"/>
        <end position="256"/>
    </location>
</feature>
<dbReference type="InterPro" id="IPR037185">
    <property type="entry name" value="EmrE-like"/>
</dbReference>
<keyword evidence="8" id="KW-1185">Reference proteome</keyword>
<keyword evidence="5 6" id="KW-0472">Membrane</keyword>
<comment type="subcellular location">
    <subcellularLocation>
        <location evidence="1">Membrane</location>
        <topology evidence="1">Multi-pass membrane protein</topology>
    </subcellularLocation>
</comment>
<feature type="transmembrane region" description="Helical" evidence="6">
    <location>
        <begin position="207"/>
        <end position="225"/>
    </location>
</feature>
<dbReference type="RefSeq" id="WP_135030206.1">
    <property type="nucleotide sequence ID" value="NZ_BMLA01000009.1"/>
</dbReference>
<dbReference type="GO" id="GO:0016020">
    <property type="term" value="C:membrane"/>
    <property type="evidence" value="ECO:0007669"/>
    <property type="project" value="UniProtKB-SubCell"/>
</dbReference>
<feature type="transmembrane region" description="Helical" evidence="6">
    <location>
        <begin position="28"/>
        <end position="49"/>
    </location>
</feature>
<evidence type="ECO:0000256" key="1">
    <source>
        <dbReference type="ARBA" id="ARBA00004141"/>
    </source>
</evidence>